<proteinExistence type="predicted"/>
<accession>A0A4U0XH04</accession>
<evidence type="ECO:0000313" key="1">
    <source>
        <dbReference type="EMBL" id="TKA74643.1"/>
    </source>
</evidence>
<dbReference type="EMBL" id="NAJN01000344">
    <property type="protein sequence ID" value="TKA74643.1"/>
    <property type="molecule type" value="Genomic_DNA"/>
</dbReference>
<name>A0A4U0XH04_9PEZI</name>
<dbReference type="Proteomes" id="UP000308768">
    <property type="component" value="Unassembled WGS sequence"/>
</dbReference>
<reference evidence="1 2" key="1">
    <citation type="submission" date="2017-03" db="EMBL/GenBank/DDBJ databases">
        <title>Genomes of endolithic fungi from Antarctica.</title>
        <authorList>
            <person name="Coleine C."/>
            <person name="Masonjones S."/>
            <person name="Stajich J.E."/>
        </authorList>
    </citation>
    <scope>NUCLEOTIDE SEQUENCE [LARGE SCALE GENOMIC DNA]</scope>
    <source>
        <strain evidence="1 2">CCFEE 5187</strain>
    </source>
</reference>
<protein>
    <recommendedName>
        <fullName evidence="3">Glycosyltransferase family 25 protein</fullName>
    </recommendedName>
</protein>
<sequence>MERRGRRGRRGRRYLLVSLLCCASLFLYLNASSLSLSSSYLQLKDLPAANATLGFGAVLAVSRPTSPRRGGLLIAANITEIDISIPRQPSWTDEDVRGVQAVEHSRIGRGSALAWLGHLNALRWFLDSGLETALILEDDVDWDIHLRTSQIPKVAAAVRQLTHQPSPSPYYYGSPDDWDILYLGHCGDIFKPERWTADVPRMALPDNTLAWRKTMHPKTQAFLRNIHVKEKVRLVHKSIFPLCTFGYAVTRSSAHRLLHDVARREQDGGTVAYDVRILEACRDLGFRCWSANPELFHHMQAPSEIASVEAGGGVDDEGRLMGEFGKGTTNLACGARSRDYFTRDPKTLEYLREEVGRKGQCLRQVLDEPPKRPRSSLAQRISSLLARRAAS</sequence>
<evidence type="ECO:0008006" key="3">
    <source>
        <dbReference type="Google" id="ProtNLM"/>
    </source>
</evidence>
<organism evidence="1 2">
    <name type="scientific">Cryomyces minteri</name>
    <dbReference type="NCBI Taxonomy" id="331657"/>
    <lineage>
        <taxon>Eukaryota</taxon>
        <taxon>Fungi</taxon>
        <taxon>Dikarya</taxon>
        <taxon>Ascomycota</taxon>
        <taxon>Pezizomycotina</taxon>
        <taxon>Dothideomycetes</taxon>
        <taxon>Dothideomycetes incertae sedis</taxon>
        <taxon>Cryomyces</taxon>
    </lineage>
</organism>
<keyword evidence="2" id="KW-1185">Reference proteome</keyword>
<gene>
    <name evidence="1" type="ORF">B0A49_04900</name>
</gene>
<evidence type="ECO:0000313" key="2">
    <source>
        <dbReference type="Proteomes" id="UP000308768"/>
    </source>
</evidence>
<dbReference type="STRING" id="331657.A0A4U0XH04"/>
<dbReference type="OrthoDB" id="47375at2759"/>
<dbReference type="AlphaFoldDB" id="A0A4U0XH04"/>
<comment type="caution">
    <text evidence="1">The sequence shown here is derived from an EMBL/GenBank/DDBJ whole genome shotgun (WGS) entry which is preliminary data.</text>
</comment>